<keyword evidence="1" id="KW-1277">Toxin-antitoxin system</keyword>
<dbReference type="AlphaFoldDB" id="A0A6S6TKZ1"/>
<dbReference type="Gene3D" id="3.30.2310.20">
    <property type="entry name" value="RelE-like"/>
    <property type="match status" value="1"/>
</dbReference>
<evidence type="ECO:0008006" key="3">
    <source>
        <dbReference type="Google" id="ProtNLM"/>
    </source>
</evidence>
<dbReference type="InterPro" id="IPR007712">
    <property type="entry name" value="RelE/ParE_toxin"/>
</dbReference>
<dbReference type="InterPro" id="IPR035093">
    <property type="entry name" value="RelE/ParE_toxin_dom_sf"/>
</dbReference>
<accession>A0A6S6TKZ1</accession>
<reference evidence="2" key="1">
    <citation type="submission" date="2020-01" db="EMBL/GenBank/DDBJ databases">
        <authorList>
            <person name="Meier V. D."/>
            <person name="Meier V D."/>
        </authorList>
    </citation>
    <scope>NUCLEOTIDE SEQUENCE</scope>
    <source>
        <strain evidence="2">HLG_WM_MAG_08</strain>
    </source>
</reference>
<dbReference type="Pfam" id="PF05016">
    <property type="entry name" value="ParE_toxin"/>
    <property type="match status" value="1"/>
</dbReference>
<gene>
    <name evidence="2" type="ORF">HELGO_WM23816</name>
</gene>
<sequence>MYHVRYTESALQDLEDIFSYIAMDNLDRALSFALELKEHFDGVLSVFPNGGTLYNPDKGIRKHSYKGHTAFYHVPDAENVEVLHVINLRKPMTARGIEI</sequence>
<proteinExistence type="predicted"/>
<name>A0A6S6TKZ1_9GAMM</name>
<evidence type="ECO:0000313" key="2">
    <source>
        <dbReference type="EMBL" id="CAA6823591.1"/>
    </source>
</evidence>
<evidence type="ECO:0000256" key="1">
    <source>
        <dbReference type="ARBA" id="ARBA00022649"/>
    </source>
</evidence>
<protein>
    <recommendedName>
        <fullName evidence="3">Type II toxin-antitoxin system RelE/ParE family toxin</fullName>
    </recommendedName>
</protein>
<dbReference type="EMBL" id="CACVAV010000364">
    <property type="protein sequence ID" value="CAA6823591.1"/>
    <property type="molecule type" value="Genomic_DNA"/>
</dbReference>
<organism evidence="2">
    <name type="scientific">uncultured Thiotrichaceae bacterium</name>
    <dbReference type="NCBI Taxonomy" id="298394"/>
    <lineage>
        <taxon>Bacteria</taxon>
        <taxon>Pseudomonadati</taxon>
        <taxon>Pseudomonadota</taxon>
        <taxon>Gammaproteobacteria</taxon>
        <taxon>Thiotrichales</taxon>
        <taxon>Thiotrichaceae</taxon>
        <taxon>environmental samples</taxon>
    </lineage>
</organism>